<dbReference type="GO" id="GO:0016874">
    <property type="term" value="F:ligase activity"/>
    <property type="evidence" value="ECO:0007669"/>
    <property type="project" value="UniProtKB-KW"/>
</dbReference>
<reference evidence="1 2" key="1">
    <citation type="submission" date="2016-09" db="EMBL/GenBank/DDBJ databases">
        <title>Complete Genome Sequence of Streptomyces 5a phage BRock.</title>
        <authorList>
            <person name="Crossman A."/>
            <person name="Baron S."/>
            <person name="Jamdagni P."/>
            <person name="Khatri P."/>
            <person name="Sharma D."/>
            <person name="Pandey M."/>
            <person name="Goyal S."/>
            <person name="Kumar S."/>
            <person name="Phogat A."/>
            <person name="Chawla G."/>
            <person name="Pasricha M."/>
            <person name="Gupta K."/>
            <person name="Bazzad D."/>
            <person name="Aggarwal V."/>
            <person name="Poughat A."/>
            <person name="Singh K."/>
            <person name="Rana P."/>
            <person name="Gautam R."/>
            <person name="Sharma V."/>
            <person name="Tyagi D."/>
            <person name="Shahi A."/>
            <person name="Jangra N."/>
            <person name="Malik M."/>
            <person name="Sidhu P.K."/>
            <person name="Malik S."/>
            <person name="Ghalyan Y."/>
            <person name="Sharma S.S."/>
            <person name="Malik A."/>
            <person name="Chuttani R."/>
            <person name="Bamal N."/>
            <person name="Bhadula D."/>
            <person name="Batra A."/>
            <person name="Temple L."/>
            <person name="Nehra K."/>
        </authorList>
    </citation>
    <scope>NUCLEOTIDE SEQUENCE [LARGE SCALE GENOMIC DNA]</scope>
</reference>
<evidence type="ECO:0000313" key="1">
    <source>
        <dbReference type="EMBL" id="APC46429.1"/>
    </source>
</evidence>
<proteinExistence type="predicted"/>
<sequence length="40" mass="4776">MKRFKLKPDFSKKFCVYCGTGNRPMAKFCKECQRPFPKDN</sequence>
<dbReference type="EMBL" id="KX925554">
    <property type="protein sequence ID" value="APC46429.1"/>
    <property type="molecule type" value="Genomic_DNA"/>
</dbReference>
<keyword evidence="2" id="KW-1185">Reference proteome</keyword>
<name>A0A1J0GW72_9CAUD</name>
<dbReference type="Proteomes" id="UP000224898">
    <property type="component" value="Segment"/>
</dbReference>
<dbReference type="Gene3D" id="4.10.1060.50">
    <property type="match status" value="1"/>
</dbReference>
<dbReference type="RefSeq" id="YP_009831891.1">
    <property type="nucleotide sequence ID" value="NC_048650.1"/>
</dbReference>
<keyword evidence="1" id="KW-0436">Ligase</keyword>
<dbReference type="GeneID" id="55601387"/>
<organism evidence="1 2">
    <name type="scientific">Streptomyces phage BRock</name>
    <dbReference type="NCBI Taxonomy" id="1913591"/>
    <lineage>
        <taxon>Viruses</taxon>
        <taxon>Duplodnaviria</taxon>
        <taxon>Heunggongvirae</taxon>
        <taxon>Uroviricota</taxon>
        <taxon>Caudoviricetes</taxon>
        <taxon>Borockvirus</taxon>
        <taxon>Borockvirus brock</taxon>
    </lineage>
</organism>
<dbReference type="InterPro" id="IPR038587">
    <property type="entry name" value="Ribosomal_eL40_sf"/>
</dbReference>
<dbReference type="KEGG" id="vg:55601387"/>
<protein>
    <submittedName>
        <fullName evidence="1">RNA ligase</fullName>
    </submittedName>
</protein>
<evidence type="ECO:0000313" key="2">
    <source>
        <dbReference type="Proteomes" id="UP000224898"/>
    </source>
</evidence>
<accession>A0A1J0GW72</accession>